<name>A0A4Y2IQI9_ARAVE</name>
<accession>A0A4Y2IQI9</accession>
<comment type="caution">
    <text evidence="1">The sequence shown here is derived from an EMBL/GenBank/DDBJ whole genome shotgun (WGS) entry which is preliminary data.</text>
</comment>
<keyword evidence="2" id="KW-1185">Reference proteome</keyword>
<sequence length="132" mass="15163">MRRRRDMLNSSQMRQSLNLFYAFLVASQNVEICLRMQVFRGRFSETSRGKSLSRGDRVFGRETLAYTYVCVHVPKLSSNALLTDGCVIDKNKFRKAETKGEKHRETTLSLLLSLLKWRAGDKCQPAGKRLGM</sequence>
<reference evidence="1 2" key="1">
    <citation type="journal article" date="2019" name="Sci. Rep.">
        <title>Orb-weaving spider Araneus ventricosus genome elucidates the spidroin gene catalogue.</title>
        <authorList>
            <person name="Kono N."/>
            <person name="Nakamura H."/>
            <person name="Ohtoshi R."/>
            <person name="Moran D.A.P."/>
            <person name="Shinohara A."/>
            <person name="Yoshida Y."/>
            <person name="Fujiwara M."/>
            <person name="Mori M."/>
            <person name="Tomita M."/>
            <person name="Arakawa K."/>
        </authorList>
    </citation>
    <scope>NUCLEOTIDE SEQUENCE [LARGE SCALE GENOMIC DNA]</scope>
</reference>
<protein>
    <submittedName>
        <fullName evidence="1">Uncharacterized protein</fullName>
    </submittedName>
</protein>
<evidence type="ECO:0000313" key="2">
    <source>
        <dbReference type="Proteomes" id="UP000499080"/>
    </source>
</evidence>
<organism evidence="1 2">
    <name type="scientific">Araneus ventricosus</name>
    <name type="common">Orbweaver spider</name>
    <name type="synonym">Epeira ventricosa</name>
    <dbReference type="NCBI Taxonomy" id="182803"/>
    <lineage>
        <taxon>Eukaryota</taxon>
        <taxon>Metazoa</taxon>
        <taxon>Ecdysozoa</taxon>
        <taxon>Arthropoda</taxon>
        <taxon>Chelicerata</taxon>
        <taxon>Arachnida</taxon>
        <taxon>Araneae</taxon>
        <taxon>Araneomorphae</taxon>
        <taxon>Entelegynae</taxon>
        <taxon>Araneoidea</taxon>
        <taxon>Araneidae</taxon>
        <taxon>Araneus</taxon>
    </lineage>
</organism>
<dbReference type="EMBL" id="BGPR01002861">
    <property type="protein sequence ID" value="GBM80123.1"/>
    <property type="molecule type" value="Genomic_DNA"/>
</dbReference>
<gene>
    <name evidence="1" type="ORF">AVEN_218284_1</name>
</gene>
<proteinExistence type="predicted"/>
<dbReference type="Proteomes" id="UP000499080">
    <property type="component" value="Unassembled WGS sequence"/>
</dbReference>
<dbReference type="AlphaFoldDB" id="A0A4Y2IQI9"/>
<evidence type="ECO:0000313" key="1">
    <source>
        <dbReference type="EMBL" id="GBM80123.1"/>
    </source>
</evidence>